<dbReference type="PANTHER" id="PTHR31377:SF0">
    <property type="entry name" value="AGMATINE DEIMINASE-RELATED"/>
    <property type="match status" value="1"/>
</dbReference>
<dbReference type="GO" id="GO:0004668">
    <property type="term" value="F:protein-arginine deiminase activity"/>
    <property type="evidence" value="ECO:0007669"/>
    <property type="project" value="InterPro"/>
</dbReference>
<dbReference type="EMBL" id="QXML01000005">
    <property type="protein sequence ID" value="RIW15071.1"/>
    <property type="molecule type" value="Genomic_DNA"/>
</dbReference>
<evidence type="ECO:0000256" key="1">
    <source>
        <dbReference type="ARBA" id="ARBA00022801"/>
    </source>
</evidence>
<evidence type="ECO:0000313" key="2">
    <source>
        <dbReference type="EMBL" id="RIW15071.1"/>
    </source>
</evidence>
<reference evidence="2 3" key="1">
    <citation type="submission" date="2018-09" db="EMBL/GenBank/DDBJ databases">
        <authorList>
            <person name="Wang X."/>
            <person name="Du Z."/>
        </authorList>
    </citation>
    <scope>NUCLEOTIDE SEQUENCE [LARGE SCALE GENOMIC DNA]</scope>
    <source>
        <strain evidence="2 3">N3</strain>
    </source>
</reference>
<protein>
    <recommendedName>
        <fullName evidence="4">Agmatine deiminase family protein</fullName>
    </recommendedName>
</protein>
<evidence type="ECO:0000313" key="3">
    <source>
        <dbReference type="Proteomes" id="UP000283522"/>
    </source>
</evidence>
<keyword evidence="1" id="KW-0378">Hydrolase</keyword>
<dbReference type="GO" id="GO:0047632">
    <property type="term" value="F:agmatine deiminase activity"/>
    <property type="evidence" value="ECO:0007669"/>
    <property type="project" value="TreeGrafter"/>
</dbReference>
<dbReference type="PANTHER" id="PTHR31377">
    <property type="entry name" value="AGMATINE DEIMINASE-RELATED"/>
    <property type="match status" value="1"/>
</dbReference>
<dbReference type="Pfam" id="PF04371">
    <property type="entry name" value="PAD_porph"/>
    <property type="match status" value="1"/>
</dbReference>
<comment type="caution">
    <text evidence="2">The sequence shown here is derived from an EMBL/GenBank/DDBJ whole genome shotgun (WGS) entry which is preliminary data.</text>
</comment>
<dbReference type="Proteomes" id="UP000283522">
    <property type="component" value="Unassembled WGS sequence"/>
</dbReference>
<dbReference type="AlphaFoldDB" id="A0A418PR60"/>
<dbReference type="RefSeq" id="WP_119477976.1">
    <property type="nucleotide sequence ID" value="NZ_QXML01000005.1"/>
</dbReference>
<dbReference type="SUPFAM" id="SSF55909">
    <property type="entry name" value="Pentein"/>
    <property type="match status" value="1"/>
</dbReference>
<evidence type="ECO:0008006" key="4">
    <source>
        <dbReference type="Google" id="ProtNLM"/>
    </source>
</evidence>
<proteinExistence type="predicted"/>
<dbReference type="InterPro" id="IPR007466">
    <property type="entry name" value="Peptidyl-Arg-deiminase_porph"/>
</dbReference>
<gene>
    <name evidence="2" type="ORF">D0X99_11525</name>
</gene>
<dbReference type="OrthoDB" id="9808013at2"/>
<name>A0A418PR60_9BACT</name>
<dbReference type="PROSITE" id="PS51257">
    <property type="entry name" value="PROKAR_LIPOPROTEIN"/>
    <property type="match status" value="1"/>
</dbReference>
<accession>A0A418PR60</accession>
<keyword evidence="3" id="KW-1185">Reference proteome</keyword>
<dbReference type="GO" id="GO:0009446">
    <property type="term" value="P:putrescine biosynthetic process"/>
    <property type="evidence" value="ECO:0007669"/>
    <property type="project" value="InterPro"/>
</dbReference>
<dbReference type="Gene3D" id="3.75.10.10">
    <property type="entry name" value="L-arginine/glycine Amidinotransferase, Chain A"/>
    <property type="match status" value="1"/>
</dbReference>
<sequence>MKNLVPFLLVVLIGCDSRKDSPSYRLVAEYEPTEYVWIPWMEGVIDKSMPAADPLIIQLCKEVIPYSKVLLWIPDESMIEGIKSRLIKEGIDTARVRFLKADPPGATTDVSPVFLTNGNGELATVDFDWACYGLTSSKEQCAEFSDPDFDIKLAQSLHIPVLAKSSLVWEGGGKENNSKGTLLLVEQHEFQRNPGLSKEEIEQEFKKKLNIKKIIWLKKGLWEDEYRIELPGNIWPIGAGAHVDEFCRFVNDSTIMISYVPEEEKDKDPITAENYRRMEENYSILKNATDQDGNSFSIIRVPVAEHYIFKMNYDDIISYNRSYYPKAKSGDTVNIIAASSYLNFLIVNDAVITAKYWREGRDEAKRVKDQQVFDIFTKAFPDKKIIQIDMEGYNNGGGGLHCLTYNQPFGVTPG</sequence>
<organism evidence="2 3">
    <name type="scientific">Algoriphagus lacus</name>
    <dbReference type="NCBI Taxonomy" id="2056311"/>
    <lineage>
        <taxon>Bacteria</taxon>
        <taxon>Pseudomonadati</taxon>
        <taxon>Bacteroidota</taxon>
        <taxon>Cytophagia</taxon>
        <taxon>Cytophagales</taxon>
        <taxon>Cyclobacteriaceae</taxon>
        <taxon>Algoriphagus</taxon>
    </lineage>
</organism>